<dbReference type="AlphaFoldDB" id="A0AAV1FIX9"/>
<name>A0AAV1FIX9_XYRNO</name>
<sequence length="168" mass="18248">MVQESQHGQGFAFWTEKASLLLQGALQTVFRVPKATSSKPLPSPMRQVEEDCNEVEAEADRCFLVEVFAHGAESLPTSERSSGICTPLRSAKSVESNINNGHENSAMMAGLGPADGTLSLAAVSLVPGSKIIGTIKKYTCVKFVSLIISYRQYNHSLNRLSDFTRQAK</sequence>
<organism evidence="1 2">
    <name type="scientific">Xyrichtys novacula</name>
    <name type="common">Pearly razorfish</name>
    <name type="synonym">Hemipteronotus novacula</name>
    <dbReference type="NCBI Taxonomy" id="13765"/>
    <lineage>
        <taxon>Eukaryota</taxon>
        <taxon>Metazoa</taxon>
        <taxon>Chordata</taxon>
        <taxon>Craniata</taxon>
        <taxon>Vertebrata</taxon>
        <taxon>Euteleostomi</taxon>
        <taxon>Actinopterygii</taxon>
        <taxon>Neopterygii</taxon>
        <taxon>Teleostei</taxon>
        <taxon>Neoteleostei</taxon>
        <taxon>Acanthomorphata</taxon>
        <taxon>Eupercaria</taxon>
        <taxon>Labriformes</taxon>
        <taxon>Labridae</taxon>
        <taxon>Xyrichtys</taxon>
    </lineage>
</organism>
<dbReference type="Proteomes" id="UP001178508">
    <property type="component" value="Chromosome 8"/>
</dbReference>
<gene>
    <name evidence="1" type="ORF">XNOV1_A017956</name>
</gene>
<protein>
    <submittedName>
        <fullName evidence="1">LOC107372501-like protein</fullName>
    </submittedName>
</protein>
<reference evidence="1" key="1">
    <citation type="submission" date="2023-08" db="EMBL/GenBank/DDBJ databases">
        <authorList>
            <person name="Alioto T."/>
            <person name="Alioto T."/>
            <person name="Gomez Garrido J."/>
        </authorList>
    </citation>
    <scope>NUCLEOTIDE SEQUENCE</scope>
</reference>
<dbReference type="EMBL" id="OY660871">
    <property type="protein sequence ID" value="CAJ1061371.1"/>
    <property type="molecule type" value="Genomic_DNA"/>
</dbReference>
<proteinExistence type="predicted"/>
<evidence type="ECO:0000313" key="1">
    <source>
        <dbReference type="EMBL" id="CAJ1061371.1"/>
    </source>
</evidence>
<evidence type="ECO:0000313" key="2">
    <source>
        <dbReference type="Proteomes" id="UP001178508"/>
    </source>
</evidence>
<keyword evidence="2" id="KW-1185">Reference proteome</keyword>
<accession>A0AAV1FIX9</accession>